<feature type="transmembrane region" description="Helical" evidence="1">
    <location>
        <begin position="191"/>
        <end position="211"/>
    </location>
</feature>
<gene>
    <name evidence="2" type="ORF">F8C67_09505</name>
</gene>
<sequence length="832" mass="92786">MRSNVLKWLLPVLAIVIANIIYFYPAIQGKELIQDDILLGKAKGKSIVDYREDNGEEPLWTNAMFSGMPTFQLSIKYPNNWLSHVQSTISTVLVKNSSIYMIASMMLGMFFLLRTYNVDPWLSVAGAIALGFSAFFIISMAAGHNAKVRTAVYIAPMLMGILLTLRGRQLLGFALTALMVGLSINSNHFQVTYYSIFIIIPILVVYGIKMIQDGQVNAFIKRSLILAAAAAIGVGPNIGNLWSTMAYSKETMRGGHTALVEEQSETEQNSEAASSSTAEGLSFDYAMGWSMTKSETFNLFIPMFAGGGSKENYEGTDLYNKVTQGRTVPDNQKEQINGLIGSTLYWGESMTNGSYYLGAVVFFLFVLALFTVNGTTRQWVLASLIIALMLAWGKNLEWFNRLMFESLPFYNKFRVPSMAVVIVCTVIPFFGFVGLQRFINLAKDDKDAAKKILMRSLYVAGGILLAIALVGPALFSLEGDRDQQMVQYWSQIQMPLSINEIDDARASLMRSSAFTSLIFAGLTFGALFLYLRGTLKAQVLGFVVIGLVVVDLWSFDKDHLNADSFVSSSQYLNEFRPTRADQFILKDTDPHYRVWNTTQGLTSDSRTSFYHKSIGGYHGAKLARYQDLINEQLSQQNMEVFNMLNTKWVIYDANGETMAEANVGAAGNAWFPTNAIWVDGPVNEMNALDDFKALTDVVIDQSMREALDGTVRMDSNVRNTIALTSYDPKEMHYTAKVQGQPALAVFSEIWYDAPGQPWKLYVDGEETELYRVNYLLRSAVIPAGEHEIVMKFEPKTYYMGEQVDLVFSILLFLALIGAGIQEYRSAKKAATE</sequence>
<dbReference type="OrthoDB" id="9772884at2"/>
<name>A0A6N6RHP4_9FLAO</name>
<dbReference type="RefSeq" id="WP_151667605.1">
    <property type="nucleotide sequence ID" value="NZ_WBVO01000007.1"/>
</dbReference>
<feature type="transmembrane region" description="Helical" evidence="1">
    <location>
        <begin position="379"/>
        <end position="395"/>
    </location>
</feature>
<dbReference type="EMBL" id="WBVO01000007">
    <property type="protein sequence ID" value="KAB2809782.1"/>
    <property type="molecule type" value="Genomic_DNA"/>
</dbReference>
<feature type="transmembrane region" description="Helical" evidence="1">
    <location>
        <begin position="99"/>
        <end position="116"/>
    </location>
</feature>
<feature type="transmembrane region" description="Helical" evidence="1">
    <location>
        <begin position="223"/>
        <end position="242"/>
    </location>
</feature>
<protein>
    <submittedName>
        <fullName evidence="2">YfhO family protein</fullName>
    </submittedName>
</protein>
<keyword evidence="1" id="KW-0472">Membrane</keyword>
<organism evidence="2 3">
    <name type="scientific">Phaeocystidibacter luteus</name>
    <dbReference type="NCBI Taxonomy" id="911197"/>
    <lineage>
        <taxon>Bacteria</taxon>
        <taxon>Pseudomonadati</taxon>
        <taxon>Bacteroidota</taxon>
        <taxon>Flavobacteriia</taxon>
        <taxon>Flavobacteriales</taxon>
        <taxon>Phaeocystidibacteraceae</taxon>
        <taxon>Phaeocystidibacter</taxon>
    </lineage>
</organism>
<reference evidence="2 3" key="1">
    <citation type="submission" date="2019-09" db="EMBL/GenBank/DDBJ databases">
        <title>Genomes of family Cryomorphaceae.</title>
        <authorList>
            <person name="Bowman J.P."/>
        </authorList>
    </citation>
    <scope>NUCLEOTIDE SEQUENCE [LARGE SCALE GENOMIC DNA]</scope>
    <source>
        <strain evidence="2 3">LMG 25704</strain>
    </source>
</reference>
<dbReference type="PANTHER" id="PTHR38454:SF1">
    <property type="entry name" value="INTEGRAL MEMBRANE PROTEIN"/>
    <property type="match status" value="1"/>
</dbReference>
<feature type="transmembrane region" description="Helical" evidence="1">
    <location>
        <begin position="513"/>
        <end position="531"/>
    </location>
</feature>
<dbReference type="Proteomes" id="UP000468650">
    <property type="component" value="Unassembled WGS sequence"/>
</dbReference>
<keyword evidence="3" id="KW-1185">Reference proteome</keyword>
<feature type="transmembrane region" description="Helical" evidence="1">
    <location>
        <begin position="415"/>
        <end position="435"/>
    </location>
</feature>
<accession>A0A6N6RHP4</accession>
<dbReference type="InterPro" id="IPR018580">
    <property type="entry name" value="Uncharacterised_YfhO"/>
</dbReference>
<comment type="caution">
    <text evidence="2">The sequence shown here is derived from an EMBL/GenBank/DDBJ whole genome shotgun (WGS) entry which is preliminary data.</text>
</comment>
<evidence type="ECO:0000313" key="2">
    <source>
        <dbReference type="EMBL" id="KAB2809782.1"/>
    </source>
</evidence>
<evidence type="ECO:0000313" key="3">
    <source>
        <dbReference type="Proteomes" id="UP000468650"/>
    </source>
</evidence>
<dbReference type="PANTHER" id="PTHR38454">
    <property type="entry name" value="INTEGRAL MEMBRANE PROTEIN-RELATED"/>
    <property type="match status" value="1"/>
</dbReference>
<evidence type="ECO:0000256" key="1">
    <source>
        <dbReference type="SAM" id="Phobius"/>
    </source>
</evidence>
<feature type="transmembrane region" description="Helical" evidence="1">
    <location>
        <begin position="6"/>
        <end position="24"/>
    </location>
</feature>
<feature type="transmembrane region" description="Helical" evidence="1">
    <location>
        <begin position="538"/>
        <end position="555"/>
    </location>
</feature>
<keyword evidence="1" id="KW-0812">Transmembrane</keyword>
<feature type="transmembrane region" description="Helical" evidence="1">
    <location>
        <begin position="456"/>
        <end position="475"/>
    </location>
</feature>
<dbReference type="AlphaFoldDB" id="A0A6N6RHP4"/>
<proteinExistence type="predicted"/>
<keyword evidence="1" id="KW-1133">Transmembrane helix</keyword>
<feature type="transmembrane region" description="Helical" evidence="1">
    <location>
        <begin position="353"/>
        <end position="372"/>
    </location>
</feature>
<feature type="transmembrane region" description="Helical" evidence="1">
    <location>
        <begin position="805"/>
        <end position="823"/>
    </location>
</feature>
<feature type="transmembrane region" description="Helical" evidence="1">
    <location>
        <begin position="122"/>
        <end position="143"/>
    </location>
</feature>